<organism evidence="2 3">
    <name type="scientific">Microvirga aerophila</name>
    <dbReference type="NCBI Taxonomy" id="670291"/>
    <lineage>
        <taxon>Bacteria</taxon>
        <taxon>Pseudomonadati</taxon>
        <taxon>Pseudomonadota</taxon>
        <taxon>Alphaproteobacteria</taxon>
        <taxon>Hyphomicrobiales</taxon>
        <taxon>Methylobacteriaceae</taxon>
        <taxon>Microvirga</taxon>
    </lineage>
</organism>
<dbReference type="Proteomes" id="UP000321085">
    <property type="component" value="Unassembled WGS sequence"/>
</dbReference>
<dbReference type="AlphaFoldDB" id="A0A512BRZ9"/>
<dbReference type="GO" id="GO:0000155">
    <property type="term" value="F:phosphorelay sensor kinase activity"/>
    <property type="evidence" value="ECO:0007669"/>
    <property type="project" value="InterPro"/>
</dbReference>
<dbReference type="Pfam" id="PF07475">
    <property type="entry name" value="Hpr_kinase_C"/>
    <property type="match status" value="1"/>
</dbReference>
<name>A0A512BRZ9_9HYPH</name>
<dbReference type="RefSeq" id="WP_114186956.1">
    <property type="nucleotide sequence ID" value="NZ_BJYU01000028.1"/>
</dbReference>
<dbReference type="SUPFAM" id="SSF53795">
    <property type="entry name" value="PEP carboxykinase-like"/>
    <property type="match status" value="1"/>
</dbReference>
<proteinExistence type="predicted"/>
<dbReference type="Gene3D" id="3.40.50.300">
    <property type="entry name" value="P-loop containing nucleotide triphosphate hydrolases"/>
    <property type="match status" value="1"/>
</dbReference>
<evidence type="ECO:0000313" key="2">
    <source>
        <dbReference type="EMBL" id="GEO14711.1"/>
    </source>
</evidence>
<accession>A0A512BRZ9</accession>
<sequence length="155" mass="16534">MTPSRGIPETIHASCVVVGEAGLLIRGASDAGKSSLAREIIFHAAQAGRFSRLVSDDRTRVQALHGRLVAWPTDPLAGCIEVRGVGIVRRPFEPSAVVRLIVDLSEDPERYPEELEGHAGLCGVMVPRLHMRTGAFSADIALGRLSGVCDTVVTL</sequence>
<gene>
    <name evidence="2" type="ORF">MAE02_24070</name>
</gene>
<comment type="caution">
    <text evidence="2">The sequence shown here is derived from an EMBL/GenBank/DDBJ whole genome shotgun (WGS) entry which is preliminary data.</text>
</comment>
<dbReference type="OrthoDB" id="8326226at2"/>
<keyword evidence="3" id="KW-1185">Reference proteome</keyword>
<dbReference type="InterPro" id="IPR011104">
    <property type="entry name" value="Hpr_kin/Pase_C"/>
</dbReference>
<dbReference type="GO" id="GO:0005524">
    <property type="term" value="F:ATP binding"/>
    <property type="evidence" value="ECO:0007669"/>
    <property type="project" value="InterPro"/>
</dbReference>
<evidence type="ECO:0000259" key="1">
    <source>
        <dbReference type="Pfam" id="PF07475"/>
    </source>
</evidence>
<dbReference type="GO" id="GO:0006109">
    <property type="term" value="P:regulation of carbohydrate metabolic process"/>
    <property type="evidence" value="ECO:0007669"/>
    <property type="project" value="InterPro"/>
</dbReference>
<dbReference type="InterPro" id="IPR027417">
    <property type="entry name" value="P-loop_NTPase"/>
</dbReference>
<dbReference type="EMBL" id="BJYU01000028">
    <property type="protein sequence ID" value="GEO14711.1"/>
    <property type="molecule type" value="Genomic_DNA"/>
</dbReference>
<protein>
    <recommendedName>
        <fullName evidence="1">HPr kinase/phosphorylase C-terminal domain-containing protein</fullName>
    </recommendedName>
</protein>
<reference evidence="2 3" key="1">
    <citation type="submission" date="2019-07" db="EMBL/GenBank/DDBJ databases">
        <title>Whole genome shotgun sequence of Microvirga aerophila NBRC 106136.</title>
        <authorList>
            <person name="Hosoyama A."/>
            <person name="Uohara A."/>
            <person name="Ohji S."/>
            <person name="Ichikawa N."/>
        </authorList>
    </citation>
    <scope>NUCLEOTIDE SEQUENCE [LARGE SCALE GENOMIC DNA]</scope>
    <source>
        <strain evidence="2 3">NBRC 106136</strain>
    </source>
</reference>
<evidence type="ECO:0000313" key="3">
    <source>
        <dbReference type="Proteomes" id="UP000321085"/>
    </source>
</evidence>
<feature type="domain" description="HPr kinase/phosphorylase C-terminal" evidence="1">
    <location>
        <begin position="10"/>
        <end position="88"/>
    </location>
</feature>